<proteinExistence type="predicted"/>
<dbReference type="Proteomes" id="UP000053127">
    <property type="component" value="Unassembled WGS sequence"/>
</dbReference>
<evidence type="ECO:0000313" key="2">
    <source>
        <dbReference type="Proteomes" id="UP000053127"/>
    </source>
</evidence>
<organism evidence="1 2">
    <name type="scientific">Streptomyces yokosukanensis</name>
    <dbReference type="NCBI Taxonomy" id="67386"/>
    <lineage>
        <taxon>Bacteria</taxon>
        <taxon>Bacillati</taxon>
        <taxon>Actinomycetota</taxon>
        <taxon>Actinomycetes</taxon>
        <taxon>Kitasatosporales</taxon>
        <taxon>Streptomycetaceae</taxon>
        <taxon>Streptomyces</taxon>
    </lineage>
</organism>
<evidence type="ECO:0000313" key="1">
    <source>
        <dbReference type="EMBL" id="KUM97843.1"/>
    </source>
</evidence>
<dbReference type="AlphaFoldDB" id="A0A101NR57"/>
<gene>
    <name evidence="1" type="ORF">AQI95_41700</name>
</gene>
<dbReference type="OrthoDB" id="9806380at2"/>
<accession>A0A101NR57</accession>
<sequence>MRIPDEEGLTYLEQVEATACQDIRPLRTDNSISDIVLIDSLPPDYIVKGFAQQVRAAVEAASGS</sequence>
<comment type="caution">
    <text evidence="1">The sequence shown here is derived from an EMBL/GenBank/DDBJ whole genome shotgun (WGS) entry which is preliminary data.</text>
</comment>
<dbReference type="STRING" id="67386.AQI95_41700"/>
<protein>
    <submittedName>
        <fullName evidence="1">Uncharacterized protein</fullName>
    </submittedName>
</protein>
<dbReference type="EMBL" id="LMWN01000081">
    <property type="protein sequence ID" value="KUM97843.1"/>
    <property type="molecule type" value="Genomic_DNA"/>
</dbReference>
<keyword evidence="2" id="KW-1185">Reference proteome</keyword>
<dbReference type="RefSeq" id="WP_067136396.1">
    <property type="nucleotide sequence ID" value="NZ_JBFACD010000031.1"/>
</dbReference>
<name>A0A101NR57_9ACTN</name>
<reference evidence="1 2" key="1">
    <citation type="submission" date="2015-10" db="EMBL/GenBank/DDBJ databases">
        <title>Draft genome sequence of Streptomyces yokosukanensis DSM 40224, type strain for the species Streptomyces yokosukanensis.</title>
        <authorList>
            <person name="Ruckert C."/>
            <person name="Winkler A."/>
            <person name="Kalinowski J."/>
            <person name="Kampfer P."/>
            <person name="Glaeser S."/>
        </authorList>
    </citation>
    <scope>NUCLEOTIDE SEQUENCE [LARGE SCALE GENOMIC DNA]</scope>
    <source>
        <strain evidence="1 2">DSM 40224</strain>
    </source>
</reference>